<sequence>MSQISSEWNNEAYVSLHLVQKMLQMAGLPAKSGYSHWYPEFKIKKLRNCRKKWWVDFYIEDLNRYINFLVEIKSAIARIDDSARYQLYTYLNYSNTRFGLLIDPFRLEVYELTNGQFNLITKHTIKDPTRVEPIAEFLRDFLFTINMRTISIHTSKGGVGKTTLVINLAFELAKQGNRVLVVDLDDQANASLVLGVNRADEIDNASSLEEVEQILDDFAGRKELIDFLKADKGLGFNYMDYVYSSQFNKYINYYIWGINGKIDVIPGSYRTKDAEIGSRPYRQELLNKGLQKSDIAKDYDYVIIDTPPSYTDITWNGVCAAQYMVIPSQMEYLSAYGINNPIKQVKEIEQNTEGKRGKIIGIVPFMTRGTNLNRTMKELIKNRFERQNISMLQEIQHSTYVGEALKARQPMSVYAEKTGKGKNVAYQFISLTQEIIRIINTIEKN</sequence>
<gene>
    <name evidence="2" type="ORF">BC008_05575</name>
    <name evidence="3" type="ORF">BC008_06260</name>
</gene>
<dbReference type="InterPro" id="IPR027417">
    <property type="entry name" value="P-loop_NTPase"/>
</dbReference>
<dbReference type="Proteomes" id="UP000053372">
    <property type="component" value="Unassembled WGS sequence"/>
</dbReference>
<dbReference type="EMBL" id="LMTZ01000006">
    <property type="protein sequence ID" value="KST70041.1"/>
    <property type="molecule type" value="Genomic_DNA"/>
</dbReference>
<dbReference type="SUPFAM" id="SSF52540">
    <property type="entry name" value="P-loop containing nucleoside triphosphate hydrolases"/>
    <property type="match status" value="1"/>
</dbReference>
<dbReference type="CDD" id="cd02042">
    <property type="entry name" value="ParAB_family"/>
    <property type="match status" value="1"/>
</dbReference>
<dbReference type="Pfam" id="PF13614">
    <property type="entry name" value="AAA_31"/>
    <property type="match status" value="1"/>
</dbReference>
<dbReference type="RefSeq" id="WP_058183038.1">
    <property type="nucleotide sequence ID" value="NZ_LMTZ01000006.1"/>
</dbReference>
<dbReference type="EMBL" id="LMTZ01000011">
    <property type="protein sequence ID" value="KST69908.1"/>
    <property type="molecule type" value="Genomic_DNA"/>
</dbReference>
<dbReference type="PANTHER" id="PTHR13696">
    <property type="entry name" value="P-LOOP CONTAINING NUCLEOSIDE TRIPHOSPHATE HYDROLASE"/>
    <property type="match status" value="1"/>
</dbReference>
<keyword evidence="4" id="KW-1185">Reference proteome</keyword>
<evidence type="ECO:0000313" key="4">
    <source>
        <dbReference type="Proteomes" id="UP000053372"/>
    </source>
</evidence>
<organism evidence="3 4">
    <name type="scientific">Mastigocoleus testarum BC008</name>
    <dbReference type="NCBI Taxonomy" id="371196"/>
    <lineage>
        <taxon>Bacteria</taxon>
        <taxon>Bacillati</taxon>
        <taxon>Cyanobacteriota</taxon>
        <taxon>Cyanophyceae</taxon>
        <taxon>Nostocales</taxon>
        <taxon>Hapalosiphonaceae</taxon>
        <taxon>Mastigocoleus</taxon>
    </lineage>
</organism>
<proteinExistence type="predicted"/>
<accession>A0A0V7ZZU8</accession>
<evidence type="ECO:0000313" key="2">
    <source>
        <dbReference type="EMBL" id="KST69908.1"/>
    </source>
</evidence>
<reference evidence="3 4" key="1">
    <citation type="journal article" date="2015" name="Genome Announc.">
        <title>Draft Genome of the Euendolithic (true boring) Cyanobacterium Mastigocoleus testarum strain BC008.</title>
        <authorList>
            <person name="Guida B.S."/>
            <person name="Garcia-Pichel F."/>
        </authorList>
    </citation>
    <scope>NUCLEOTIDE SEQUENCE [LARGE SCALE GENOMIC DNA]</scope>
    <source>
        <strain evidence="3 4">BC008</strain>
    </source>
</reference>
<feature type="domain" description="AAA" evidence="1">
    <location>
        <begin position="147"/>
        <end position="352"/>
    </location>
</feature>
<protein>
    <recommendedName>
        <fullName evidence="1">AAA domain-containing protein</fullName>
    </recommendedName>
</protein>
<evidence type="ECO:0000313" key="3">
    <source>
        <dbReference type="EMBL" id="KST70041.1"/>
    </source>
</evidence>
<dbReference type="InterPro" id="IPR025669">
    <property type="entry name" value="AAA_dom"/>
</dbReference>
<dbReference type="InterPro" id="IPR050678">
    <property type="entry name" value="DNA_Partitioning_ATPase"/>
</dbReference>
<comment type="caution">
    <text evidence="3">The sequence shown here is derived from an EMBL/GenBank/DDBJ whole genome shotgun (WGS) entry which is preliminary data.</text>
</comment>
<evidence type="ECO:0000259" key="1">
    <source>
        <dbReference type="Pfam" id="PF13614"/>
    </source>
</evidence>
<name>A0A0V7ZZU8_9CYAN</name>
<dbReference type="Gene3D" id="3.40.50.300">
    <property type="entry name" value="P-loop containing nucleotide triphosphate hydrolases"/>
    <property type="match status" value="1"/>
</dbReference>
<dbReference type="OrthoDB" id="9815116at2"/>
<dbReference type="AlphaFoldDB" id="A0A0V7ZZU8"/>
<dbReference type="PANTHER" id="PTHR13696:SF52">
    <property type="entry name" value="PARA FAMILY PROTEIN CT_582"/>
    <property type="match status" value="1"/>
</dbReference>